<dbReference type="EMBL" id="KN832572">
    <property type="protein sequence ID" value="KII84238.1"/>
    <property type="molecule type" value="Genomic_DNA"/>
</dbReference>
<dbReference type="AlphaFoldDB" id="A0A0C9T7Y4"/>
<dbReference type="InterPro" id="IPR011989">
    <property type="entry name" value="ARM-like"/>
</dbReference>
<evidence type="ECO:0000256" key="3">
    <source>
        <dbReference type="ARBA" id="ARBA00016020"/>
    </source>
</evidence>
<evidence type="ECO:0000256" key="1">
    <source>
        <dbReference type="ARBA" id="ARBA00004123"/>
    </source>
</evidence>
<evidence type="ECO:0000256" key="2">
    <source>
        <dbReference type="ARBA" id="ARBA00007991"/>
    </source>
</evidence>
<dbReference type="OrthoDB" id="2016913at2759"/>
<dbReference type="PANTHER" id="PTHR12363">
    <property type="entry name" value="TRANSPORTIN 3 AND IMPORTIN 13"/>
    <property type="match status" value="1"/>
</dbReference>
<dbReference type="Pfam" id="PF18806">
    <property type="entry name" value="Importin_rep_3"/>
    <property type="match status" value="1"/>
</dbReference>
<keyword evidence="6" id="KW-0539">Nucleus</keyword>
<dbReference type="InterPro" id="IPR040709">
    <property type="entry name" value="Importin_rep_1"/>
</dbReference>
<organism evidence="8 9">
    <name type="scientific">Plicaturopsis crispa FD-325 SS-3</name>
    <dbReference type="NCBI Taxonomy" id="944288"/>
    <lineage>
        <taxon>Eukaryota</taxon>
        <taxon>Fungi</taxon>
        <taxon>Dikarya</taxon>
        <taxon>Basidiomycota</taxon>
        <taxon>Agaricomycotina</taxon>
        <taxon>Agaricomycetes</taxon>
        <taxon>Agaricomycetidae</taxon>
        <taxon>Amylocorticiales</taxon>
        <taxon>Amylocorticiaceae</taxon>
        <taxon>Plicatura</taxon>
        <taxon>Plicaturopsis crispa</taxon>
    </lineage>
</organism>
<dbReference type="Proteomes" id="UP000053263">
    <property type="component" value="Unassembled WGS sequence"/>
</dbReference>
<dbReference type="InterPro" id="IPR040520">
    <property type="entry name" value="Importin_rep_3"/>
</dbReference>
<dbReference type="InterPro" id="IPR051345">
    <property type="entry name" value="Importin_beta-like_NTR"/>
</dbReference>
<reference evidence="8 9" key="1">
    <citation type="submission" date="2014-06" db="EMBL/GenBank/DDBJ databases">
        <title>Evolutionary Origins and Diversification of the Mycorrhizal Mutualists.</title>
        <authorList>
            <consortium name="DOE Joint Genome Institute"/>
            <consortium name="Mycorrhizal Genomics Consortium"/>
            <person name="Kohler A."/>
            <person name="Kuo A."/>
            <person name="Nagy L.G."/>
            <person name="Floudas D."/>
            <person name="Copeland A."/>
            <person name="Barry K.W."/>
            <person name="Cichocki N."/>
            <person name="Veneault-Fourrey C."/>
            <person name="LaButti K."/>
            <person name="Lindquist E.A."/>
            <person name="Lipzen A."/>
            <person name="Lundell T."/>
            <person name="Morin E."/>
            <person name="Murat C."/>
            <person name="Riley R."/>
            <person name="Ohm R."/>
            <person name="Sun H."/>
            <person name="Tunlid A."/>
            <person name="Henrissat B."/>
            <person name="Grigoriev I.V."/>
            <person name="Hibbett D.S."/>
            <person name="Martin F."/>
        </authorList>
    </citation>
    <scope>NUCLEOTIDE SEQUENCE [LARGE SCALE GENOMIC DNA]</scope>
    <source>
        <strain evidence="8 9">FD-325 SS-3</strain>
    </source>
</reference>
<name>A0A0C9T7Y4_PLICR</name>
<dbReference type="GO" id="GO:0005737">
    <property type="term" value="C:cytoplasm"/>
    <property type="evidence" value="ECO:0007669"/>
    <property type="project" value="TreeGrafter"/>
</dbReference>
<evidence type="ECO:0000313" key="9">
    <source>
        <dbReference type="Proteomes" id="UP000053263"/>
    </source>
</evidence>
<dbReference type="GO" id="GO:0005634">
    <property type="term" value="C:nucleus"/>
    <property type="evidence" value="ECO:0007669"/>
    <property type="project" value="UniProtKB-SubCell"/>
</dbReference>
<dbReference type="Gene3D" id="1.25.10.10">
    <property type="entry name" value="Leucine-rich Repeat Variant"/>
    <property type="match status" value="1"/>
</dbReference>
<dbReference type="Pfam" id="PF08389">
    <property type="entry name" value="Xpo1"/>
    <property type="match status" value="1"/>
</dbReference>
<dbReference type="PANTHER" id="PTHR12363:SF33">
    <property type="entry name" value="IMPORTIN-13"/>
    <property type="match status" value="1"/>
</dbReference>
<dbReference type="HOGENOM" id="CLU_005996_3_0_1"/>
<dbReference type="InterPro" id="IPR016024">
    <property type="entry name" value="ARM-type_fold"/>
</dbReference>
<keyword evidence="4" id="KW-0813">Transport</keyword>
<evidence type="ECO:0000256" key="6">
    <source>
        <dbReference type="ARBA" id="ARBA00023242"/>
    </source>
</evidence>
<keyword evidence="5" id="KW-0677">Repeat</keyword>
<protein>
    <recommendedName>
        <fullName evidence="3">Importin-13</fullName>
    </recommendedName>
</protein>
<accession>A0A0C9T7Y4</accession>
<evidence type="ECO:0000256" key="4">
    <source>
        <dbReference type="ARBA" id="ARBA00022448"/>
    </source>
</evidence>
<sequence>MAAASFLPALLPYDVERAAQLIQQAYAPTQSTVSADEQRRIQQELFDIQKRPEAWGLVIPFLEHQDPNVQFFGAHTAQVKIARDWESFPADNVIPLRDLILELTAHSASVGRNKVILRKLFVALTSLALRLAPTHPSQWPDWLMSSISFFSSRNLPTESILDFLSITAEEIITADLVGPSKAAMKQSLHDAVPLVVSAITTCITQPSQSGSKTQLRSALKCLEAWISTLPANDLTPLIPILISLLNPVSGQANGAALEFDEDTFVPASDALQEVLSRSALSDGAGSATLTEPLMMWLEAWGNKIVENTVTTGFVDAVAHSLCKLLVALGDHSNAYIAFNLASPTVATPTPSAALAFPSPAPPRSRLVQTFLSLLLAYTGLPGHYGIDEDESEMTLGFWYLLQESLWASDFYIDGEEAEQKRDEVREKEVWDVAKAVYSQLVRVLRRKVVWPPRGNGWSKDQRDKFQVYRRDVGDTLINAYYVLRDDMLAYYVNDIVERLSNTQDPESWAEIEATLHCVMSIQEAVPLEPQPHLARIFSPDILGRLPTTGIDRVRRTALATIGTYASWFTTQPAPEPASGFSAPSLLMNAISYVVAALGEPAMSFPAANSLRDICDANRAALAPHIGAFADLHAGLTNIPDTEKSKVLQSIASVIQALPPEEEIPPVEAIVNPVVQKLFAALQSSTQLPDESRALIIFQLQTLSGVAKGLTGTTDSLLVLDASPEEQEASEKMRRARQDPRMVTLRDSVFAAVKSTVETWSADAAVSDALSELFKSITSLPSDTTIISLPPGPLLGLVCIASQRQLTATWLSLSSMLVVQLDPPSIGPYPMKPAPNEEVQNTVTSVLPQLLQISLNYLAQPGAMETNPDILKDFFSCMDTFAQHFVAFFYRLPPGLFDTLMQCAISSLALQERYSLVSACTFLSTLINYTSRSDELADAKAVLINSHGRSMMRAILAGFAGVAPRSANLNLIELLTTILGRWPAEGKSWMAEILFADDFVPSKAGPEAKEKFVKAVTGSRSMKRTREAAQQFSMIARGLEGTSFGYATMSM</sequence>
<keyword evidence="9" id="KW-1185">Reference proteome</keyword>
<comment type="similarity">
    <text evidence="2">Belongs to the importin beta family.</text>
</comment>
<feature type="domain" description="Exportin-1/Importin-beta-like" evidence="7">
    <location>
        <begin position="114"/>
        <end position="247"/>
    </location>
</feature>
<proteinExistence type="inferred from homology"/>
<evidence type="ECO:0000313" key="8">
    <source>
        <dbReference type="EMBL" id="KII84238.1"/>
    </source>
</evidence>
<dbReference type="InterPro" id="IPR013598">
    <property type="entry name" value="Exportin-1/Importin-b-like"/>
</dbReference>
<evidence type="ECO:0000259" key="7">
    <source>
        <dbReference type="Pfam" id="PF08389"/>
    </source>
</evidence>
<dbReference type="GO" id="GO:0006606">
    <property type="term" value="P:protein import into nucleus"/>
    <property type="evidence" value="ECO:0007669"/>
    <property type="project" value="TreeGrafter"/>
</dbReference>
<gene>
    <name evidence="8" type="ORF">PLICRDRAFT_95573</name>
</gene>
<dbReference type="SUPFAM" id="SSF48371">
    <property type="entry name" value="ARM repeat"/>
    <property type="match status" value="1"/>
</dbReference>
<dbReference type="Pfam" id="PF18773">
    <property type="entry name" value="Importin_rep"/>
    <property type="match status" value="1"/>
</dbReference>
<comment type="subcellular location">
    <subcellularLocation>
        <location evidence="1">Nucleus</location>
    </subcellularLocation>
</comment>
<evidence type="ECO:0000256" key="5">
    <source>
        <dbReference type="ARBA" id="ARBA00022737"/>
    </source>
</evidence>